<evidence type="ECO:0000256" key="8">
    <source>
        <dbReference type="PROSITE-ProRule" id="PRU00175"/>
    </source>
</evidence>
<evidence type="ECO:0000256" key="9">
    <source>
        <dbReference type="SAM" id="MobiDB-lite"/>
    </source>
</evidence>
<dbReference type="PANTHER" id="PTHR46539">
    <property type="entry name" value="E3 UBIQUITIN-PROTEIN LIGASE ATL42"/>
    <property type="match status" value="1"/>
</dbReference>
<feature type="signal peptide" evidence="11">
    <location>
        <begin position="1"/>
        <end position="19"/>
    </location>
</feature>
<keyword evidence="7 10" id="KW-0472">Membrane</keyword>
<dbReference type="GO" id="GO:0008270">
    <property type="term" value="F:zinc ion binding"/>
    <property type="evidence" value="ECO:0007669"/>
    <property type="project" value="UniProtKB-KW"/>
</dbReference>
<organism evidence="13 14">
    <name type="scientific">Tortispora caseinolytica NRRL Y-17796</name>
    <dbReference type="NCBI Taxonomy" id="767744"/>
    <lineage>
        <taxon>Eukaryota</taxon>
        <taxon>Fungi</taxon>
        <taxon>Dikarya</taxon>
        <taxon>Ascomycota</taxon>
        <taxon>Saccharomycotina</taxon>
        <taxon>Trigonopsidomycetes</taxon>
        <taxon>Trigonopsidales</taxon>
        <taxon>Trigonopsidaceae</taxon>
        <taxon>Tortispora</taxon>
    </lineage>
</organism>
<dbReference type="OrthoDB" id="8062037at2759"/>
<evidence type="ECO:0000256" key="5">
    <source>
        <dbReference type="ARBA" id="ARBA00022833"/>
    </source>
</evidence>
<keyword evidence="6 10" id="KW-1133">Transmembrane helix</keyword>
<evidence type="ECO:0000259" key="12">
    <source>
        <dbReference type="PROSITE" id="PS50089"/>
    </source>
</evidence>
<evidence type="ECO:0000256" key="10">
    <source>
        <dbReference type="SAM" id="Phobius"/>
    </source>
</evidence>
<evidence type="ECO:0000256" key="1">
    <source>
        <dbReference type="ARBA" id="ARBA00004370"/>
    </source>
</evidence>
<dbReference type="Proteomes" id="UP000095023">
    <property type="component" value="Unassembled WGS sequence"/>
</dbReference>
<dbReference type="Gene3D" id="3.30.40.10">
    <property type="entry name" value="Zinc/RING finger domain, C3HC4 (zinc finger)"/>
    <property type="match status" value="1"/>
</dbReference>
<sequence length="571" mass="62890">MLPHILLLLLQAFFHISAADDNEYSMELIAAASTITRIYANYTVKSSYLTVDTKEVSYYPFGAVQLTYSSLDERKSVAYIDGIAPSGSNGFADTTYGSSIALVSCDYANATTRFLTVYSMTNVSMILMYSLYYDYCALSSSFGGSFSKPVFSLTSRDASALLTTAIKSTTQPVIVTLDPTSASRSRFSTAMAFLYAVLGLGGLFVLALIFYYIRRPYLRNQALLRDQEALRFNDQRQAPHGLAAQVLDSIPLFRVNKQQAKSINDSESVQSENKDVASQNTATKADAVLDSDMVSSTSAATTAAEVNQSDSDEPDNSIELGNSNKPDNSNEPDNSNRPDDSNELGNSIEPDNSDTESVLARNVETIDTTVTANTGNNDASTSGITTSSVRSLVLPDSSSDIEDLPDIYLDELRDTRCPICFEAFSEGEKLRVLPCSHKYHSECVDPWLLNRSTQCPLCRVDLSIRELAANENEPQDTTGNTDRNADTGTDTPAANYESYPHIRMADLIDSLIIPYEAQGQSSVTVLRDFRIPQRHTPEGTSQTHRWNRFVLSRFRINRRRNQGPSTDQQNG</sequence>
<dbReference type="SMART" id="SM00184">
    <property type="entry name" value="RING"/>
    <property type="match status" value="1"/>
</dbReference>
<dbReference type="EMBL" id="KV453841">
    <property type="protein sequence ID" value="ODV92014.1"/>
    <property type="molecule type" value="Genomic_DNA"/>
</dbReference>
<evidence type="ECO:0000256" key="4">
    <source>
        <dbReference type="ARBA" id="ARBA00022771"/>
    </source>
</evidence>
<evidence type="ECO:0000313" key="13">
    <source>
        <dbReference type="EMBL" id="ODV92014.1"/>
    </source>
</evidence>
<dbReference type="PANTHER" id="PTHR46539:SF9">
    <property type="entry name" value="RING-H2 FINGER PROTEIN ATL56"/>
    <property type="match status" value="1"/>
</dbReference>
<dbReference type="PROSITE" id="PS50089">
    <property type="entry name" value="ZF_RING_2"/>
    <property type="match status" value="1"/>
</dbReference>
<comment type="subcellular location">
    <subcellularLocation>
        <location evidence="1">Membrane</location>
    </subcellularLocation>
</comment>
<feature type="transmembrane region" description="Helical" evidence="10">
    <location>
        <begin position="192"/>
        <end position="213"/>
    </location>
</feature>
<keyword evidence="2 10" id="KW-0812">Transmembrane</keyword>
<evidence type="ECO:0000256" key="7">
    <source>
        <dbReference type="ARBA" id="ARBA00023136"/>
    </source>
</evidence>
<accession>A0A1E4TJQ7</accession>
<dbReference type="SUPFAM" id="SSF57850">
    <property type="entry name" value="RING/U-box"/>
    <property type="match status" value="1"/>
</dbReference>
<evidence type="ECO:0000256" key="6">
    <source>
        <dbReference type="ARBA" id="ARBA00022989"/>
    </source>
</evidence>
<gene>
    <name evidence="13" type="ORF">CANCADRAFT_55758</name>
</gene>
<feature type="compositionally biased region" description="Low complexity" evidence="9">
    <location>
        <begin position="295"/>
        <end position="304"/>
    </location>
</feature>
<feature type="compositionally biased region" description="Polar residues" evidence="9">
    <location>
        <begin position="475"/>
        <end position="492"/>
    </location>
</feature>
<evidence type="ECO:0000256" key="11">
    <source>
        <dbReference type="SAM" id="SignalP"/>
    </source>
</evidence>
<keyword evidence="4 8" id="KW-0863">Zinc-finger</keyword>
<dbReference type="AlphaFoldDB" id="A0A1E4TJQ7"/>
<name>A0A1E4TJQ7_9ASCO</name>
<keyword evidence="5" id="KW-0862">Zinc</keyword>
<feature type="region of interest" description="Disordered" evidence="9">
    <location>
        <begin position="261"/>
        <end position="357"/>
    </location>
</feature>
<feature type="compositionally biased region" description="Polar residues" evidence="9">
    <location>
        <begin position="319"/>
        <end position="333"/>
    </location>
</feature>
<proteinExistence type="predicted"/>
<reference evidence="14" key="1">
    <citation type="submission" date="2016-02" db="EMBL/GenBank/DDBJ databases">
        <title>Comparative genomics of biotechnologically important yeasts.</title>
        <authorList>
            <consortium name="DOE Joint Genome Institute"/>
            <person name="Riley R."/>
            <person name="Haridas S."/>
            <person name="Wolfe K.H."/>
            <person name="Lopes M.R."/>
            <person name="Hittinger C.T."/>
            <person name="Goker M."/>
            <person name="Salamov A."/>
            <person name="Wisecaver J."/>
            <person name="Long T.M."/>
            <person name="Aerts A.L."/>
            <person name="Barry K."/>
            <person name="Choi C."/>
            <person name="Clum A."/>
            <person name="Coughlan A.Y."/>
            <person name="Deshpande S."/>
            <person name="Douglass A.P."/>
            <person name="Hanson S.J."/>
            <person name="Klenk H.-P."/>
            <person name="Labutti K."/>
            <person name="Lapidus A."/>
            <person name="Lindquist E."/>
            <person name="Lipzen A."/>
            <person name="Meier-Kolthoff J.P."/>
            <person name="Ohm R.A."/>
            <person name="Otillar R.P."/>
            <person name="Pangilinan J."/>
            <person name="Peng Y."/>
            <person name="Rokas A."/>
            <person name="Rosa C.A."/>
            <person name="Scheuner C."/>
            <person name="Sibirny A.A."/>
            <person name="Slot J.C."/>
            <person name="Stielow J.B."/>
            <person name="Sun H."/>
            <person name="Kurtzman C.P."/>
            <person name="Blackwell M."/>
            <person name="Jeffries T.W."/>
            <person name="Grigoriev I.V."/>
        </authorList>
    </citation>
    <scope>NUCLEOTIDE SEQUENCE [LARGE SCALE GENOMIC DNA]</scope>
    <source>
        <strain evidence="14">NRRL Y-17796</strain>
    </source>
</reference>
<feature type="chain" id="PRO_5009163229" description="RING-type domain-containing protein" evidence="11">
    <location>
        <begin position="20"/>
        <end position="571"/>
    </location>
</feature>
<evidence type="ECO:0000256" key="2">
    <source>
        <dbReference type="ARBA" id="ARBA00022692"/>
    </source>
</evidence>
<keyword evidence="11" id="KW-0732">Signal</keyword>
<dbReference type="InterPro" id="IPR001841">
    <property type="entry name" value="Znf_RING"/>
</dbReference>
<keyword evidence="3" id="KW-0479">Metal-binding</keyword>
<evidence type="ECO:0000256" key="3">
    <source>
        <dbReference type="ARBA" id="ARBA00022723"/>
    </source>
</evidence>
<feature type="domain" description="RING-type" evidence="12">
    <location>
        <begin position="417"/>
        <end position="459"/>
    </location>
</feature>
<protein>
    <recommendedName>
        <fullName evidence="12">RING-type domain-containing protein</fullName>
    </recommendedName>
</protein>
<dbReference type="InterPro" id="IPR013083">
    <property type="entry name" value="Znf_RING/FYVE/PHD"/>
</dbReference>
<dbReference type="CDD" id="cd16454">
    <property type="entry name" value="RING-H2_PA-TM-RING"/>
    <property type="match status" value="1"/>
</dbReference>
<dbReference type="GO" id="GO:0016020">
    <property type="term" value="C:membrane"/>
    <property type="evidence" value="ECO:0007669"/>
    <property type="project" value="UniProtKB-SubCell"/>
</dbReference>
<keyword evidence="14" id="KW-1185">Reference proteome</keyword>
<evidence type="ECO:0000313" key="14">
    <source>
        <dbReference type="Proteomes" id="UP000095023"/>
    </source>
</evidence>
<dbReference type="Pfam" id="PF13639">
    <property type="entry name" value="zf-RING_2"/>
    <property type="match status" value="1"/>
</dbReference>
<feature type="compositionally biased region" description="Polar residues" evidence="9">
    <location>
        <begin position="261"/>
        <end position="283"/>
    </location>
</feature>
<feature type="region of interest" description="Disordered" evidence="9">
    <location>
        <begin position="469"/>
        <end position="495"/>
    </location>
</feature>